<accession>A0A9Q1EE10</accession>
<dbReference type="InterPro" id="IPR016187">
    <property type="entry name" value="CTDL_fold"/>
</dbReference>
<comment type="caution">
    <text evidence="4">The sequence shown here is derived from an EMBL/GenBank/DDBJ whole genome shotgun (WGS) entry which is preliminary data.</text>
</comment>
<dbReference type="InterPro" id="IPR018378">
    <property type="entry name" value="C-type_lectin_CS"/>
</dbReference>
<evidence type="ECO:0000313" key="4">
    <source>
        <dbReference type="EMBL" id="KAJ8337071.1"/>
    </source>
</evidence>
<keyword evidence="5" id="KW-1185">Reference proteome</keyword>
<dbReference type="InterPro" id="IPR001304">
    <property type="entry name" value="C-type_lectin-like"/>
</dbReference>
<dbReference type="Pfam" id="PF00059">
    <property type="entry name" value="Lectin_C"/>
    <property type="match status" value="1"/>
</dbReference>
<dbReference type="Gene3D" id="3.10.100.10">
    <property type="entry name" value="Mannose-Binding Protein A, subunit A"/>
    <property type="match status" value="1"/>
</dbReference>
<dbReference type="CDD" id="cd00037">
    <property type="entry name" value="CLECT"/>
    <property type="match status" value="1"/>
</dbReference>
<evidence type="ECO:0000259" key="3">
    <source>
        <dbReference type="PROSITE" id="PS50041"/>
    </source>
</evidence>
<dbReference type="EMBL" id="JAINUF010000019">
    <property type="protein sequence ID" value="KAJ8337071.1"/>
    <property type="molecule type" value="Genomic_DNA"/>
</dbReference>
<proteinExistence type="predicted"/>
<evidence type="ECO:0000256" key="1">
    <source>
        <dbReference type="ARBA" id="ARBA00023157"/>
    </source>
</evidence>
<dbReference type="Proteomes" id="UP001152622">
    <property type="component" value="Chromosome 19"/>
</dbReference>
<feature type="domain" description="C-type lectin" evidence="3">
    <location>
        <begin position="37"/>
        <end position="159"/>
    </location>
</feature>
<evidence type="ECO:0000313" key="5">
    <source>
        <dbReference type="Proteomes" id="UP001152622"/>
    </source>
</evidence>
<dbReference type="InterPro" id="IPR050111">
    <property type="entry name" value="C-type_lectin/snaclec_domain"/>
</dbReference>
<sequence length="164" mass="18516">MASFTFSTFLCVAVLSGMTLARPDLCQGPCQEGWVYLNKRCFQYVPEKTNWLDAEKHCLLLGGNLASEHTEDEHRFLKELAGHSDPQNGAFWIGLSDQYEEGTWIWSDGTRAISEGDFLRWNSGEPNNFGNENCVHSNFGGESNWNDIACDGQYPSICALRFNY</sequence>
<keyword evidence="1" id="KW-1015">Disulfide bond</keyword>
<dbReference type="SMART" id="SM00034">
    <property type="entry name" value="CLECT"/>
    <property type="match status" value="1"/>
</dbReference>
<dbReference type="PROSITE" id="PS00615">
    <property type="entry name" value="C_TYPE_LECTIN_1"/>
    <property type="match status" value="1"/>
</dbReference>
<organism evidence="4 5">
    <name type="scientific">Synaphobranchus kaupii</name>
    <name type="common">Kaup's arrowtooth eel</name>
    <dbReference type="NCBI Taxonomy" id="118154"/>
    <lineage>
        <taxon>Eukaryota</taxon>
        <taxon>Metazoa</taxon>
        <taxon>Chordata</taxon>
        <taxon>Craniata</taxon>
        <taxon>Vertebrata</taxon>
        <taxon>Euteleostomi</taxon>
        <taxon>Actinopterygii</taxon>
        <taxon>Neopterygii</taxon>
        <taxon>Teleostei</taxon>
        <taxon>Anguilliformes</taxon>
        <taxon>Synaphobranchidae</taxon>
        <taxon>Synaphobranchus</taxon>
    </lineage>
</organism>
<dbReference type="PANTHER" id="PTHR22803">
    <property type="entry name" value="MANNOSE, PHOSPHOLIPASE, LECTIN RECEPTOR RELATED"/>
    <property type="match status" value="1"/>
</dbReference>
<name>A0A9Q1EE10_SYNKA</name>
<dbReference type="SUPFAM" id="SSF56436">
    <property type="entry name" value="C-type lectin-like"/>
    <property type="match status" value="1"/>
</dbReference>
<evidence type="ECO:0000256" key="2">
    <source>
        <dbReference type="SAM" id="SignalP"/>
    </source>
</evidence>
<protein>
    <recommendedName>
        <fullName evidence="3">C-type lectin domain-containing protein</fullName>
    </recommendedName>
</protein>
<feature type="signal peptide" evidence="2">
    <location>
        <begin position="1"/>
        <end position="21"/>
    </location>
</feature>
<dbReference type="OrthoDB" id="441660at2759"/>
<dbReference type="AlphaFoldDB" id="A0A9Q1EE10"/>
<keyword evidence="2" id="KW-0732">Signal</keyword>
<feature type="chain" id="PRO_5040275554" description="C-type lectin domain-containing protein" evidence="2">
    <location>
        <begin position="22"/>
        <end position="164"/>
    </location>
</feature>
<reference evidence="4" key="1">
    <citation type="journal article" date="2023" name="Science">
        <title>Genome structures resolve the early diversification of teleost fishes.</title>
        <authorList>
            <person name="Parey E."/>
            <person name="Louis A."/>
            <person name="Montfort J."/>
            <person name="Bouchez O."/>
            <person name="Roques C."/>
            <person name="Iampietro C."/>
            <person name="Lluch J."/>
            <person name="Castinel A."/>
            <person name="Donnadieu C."/>
            <person name="Desvignes T."/>
            <person name="Floi Bucao C."/>
            <person name="Jouanno E."/>
            <person name="Wen M."/>
            <person name="Mejri S."/>
            <person name="Dirks R."/>
            <person name="Jansen H."/>
            <person name="Henkel C."/>
            <person name="Chen W.J."/>
            <person name="Zahm M."/>
            <person name="Cabau C."/>
            <person name="Klopp C."/>
            <person name="Thompson A.W."/>
            <person name="Robinson-Rechavi M."/>
            <person name="Braasch I."/>
            <person name="Lecointre G."/>
            <person name="Bobe J."/>
            <person name="Postlethwait J.H."/>
            <person name="Berthelot C."/>
            <person name="Roest Crollius H."/>
            <person name="Guiguen Y."/>
        </authorList>
    </citation>
    <scope>NUCLEOTIDE SEQUENCE</scope>
    <source>
        <strain evidence="4">WJC10195</strain>
    </source>
</reference>
<dbReference type="PROSITE" id="PS50041">
    <property type="entry name" value="C_TYPE_LECTIN_2"/>
    <property type="match status" value="1"/>
</dbReference>
<gene>
    <name evidence="4" type="ORF">SKAU_G00382910</name>
</gene>
<dbReference type="InterPro" id="IPR016186">
    <property type="entry name" value="C-type_lectin-like/link_sf"/>
</dbReference>